<dbReference type="EMBL" id="BMIC01000001">
    <property type="protein sequence ID" value="GFZ78395.1"/>
    <property type="molecule type" value="Genomic_DNA"/>
</dbReference>
<keyword evidence="3" id="KW-1185">Reference proteome</keyword>
<accession>A0A8J2TNU0</accession>
<gene>
    <name evidence="2" type="ORF">GCM10011531_04940</name>
</gene>
<feature type="chain" id="PRO_5035234528" description="Antitoxin component YwqK of YwqJK toxin-antitoxin module" evidence="1">
    <location>
        <begin position="22"/>
        <end position="235"/>
    </location>
</feature>
<dbReference type="RefSeq" id="WP_188604752.1">
    <property type="nucleotide sequence ID" value="NZ_BMIC01000001.1"/>
</dbReference>
<organism evidence="2 3">
    <name type="scientific">Aquaticitalea lipolytica</name>
    <dbReference type="NCBI Taxonomy" id="1247562"/>
    <lineage>
        <taxon>Bacteria</taxon>
        <taxon>Pseudomonadati</taxon>
        <taxon>Bacteroidota</taxon>
        <taxon>Flavobacteriia</taxon>
        <taxon>Flavobacteriales</taxon>
        <taxon>Flavobacteriaceae</taxon>
        <taxon>Aquaticitalea</taxon>
    </lineage>
</organism>
<evidence type="ECO:0000313" key="3">
    <source>
        <dbReference type="Proteomes" id="UP000598120"/>
    </source>
</evidence>
<name>A0A8J2TNU0_9FLAO</name>
<dbReference type="Proteomes" id="UP000598120">
    <property type="component" value="Unassembled WGS sequence"/>
</dbReference>
<feature type="signal peptide" evidence="1">
    <location>
        <begin position="1"/>
        <end position="21"/>
    </location>
</feature>
<evidence type="ECO:0000313" key="2">
    <source>
        <dbReference type="EMBL" id="GFZ78395.1"/>
    </source>
</evidence>
<dbReference type="Gene3D" id="3.90.930.1">
    <property type="match status" value="1"/>
</dbReference>
<comment type="caution">
    <text evidence="2">The sequence shown here is derived from an EMBL/GenBank/DDBJ whole genome shotgun (WGS) entry which is preliminary data.</text>
</comment>
<keyword evidence="1" id="KW-0732">Signal</keyword>
<dbReference type="SUPFAM" id="SSF82185">
    <property type="entry name" value="Histone H3 K4-specific methyltransferase SET7/9 N-terminal domain"/>
    <property type="match status" value="1"/>
</dbReference>
<dbReference type="AlphaFoldDB" id="A0A8J2TNU0"/>
<sequence>MIKQKIYFVIILTLVLTNVNAQSINQFDANGERHGLWKKNFEGTDQPRYEGTFDHGKEVGIFKFYKLVEKKSKLSATREFNPNDDTIIVKFYASTGKLISEGMMRDKLFIGKWVYYHNKSKGILSTEFYNNKGLLEGEKFVYYEDGKIAEKSIYVDGKIDSISTWYSPEGIVVKEFTYKNGLLHGLSKYYNDKGEILAEGNYKNDQKHGIWKYYEDGKFKEEKDYTTYSKNPIKQ</sequence>
<evidence type="ECO:0000256" key="1">
    <source>
        <dbReference type="SAM" id="SignalP"/>
    </source>
</evidence>
<proteinExistence type="predicted"/>
<reference evidence="2 3" key="1">
    <citation type="journal article" date="2014" name="Int. J. Syst. Evol. Microbiol.">
        <title>Complete genome sequence of Corynebacterium casei LMG S-19264T (=DSM 44701T), isolated from a smear-ripened cheese.</title>
        <authorList>
            <consortium name="US DOE Joint Genome Institute (JGI-PGF)"/>
            <person name="Walter F."/>
            <person name="Albersmeier A."/>
            <person name="Kalinowski J."/>
            <person name="Ruckert C."/>
        </authorList>
    </citation>
    <scope>NUCLEOTIDE SEQUENCE [LARGE SCALE GENOMIC DNA]</scope>
    <source>
        <strain evidence="2 3">CGMCC 1.15295</strain>
    </source>
</reference>
<dbReference type="Pfam" id="PF07661">
    <property type="entry name" value="MORN_2"/>
    <property type="match status" value="3"/>
</dbReference>
<evidence type="ECO:0008006" key="4">
    <source>
        <dbReference type="Google" id="ProtNLM"/>
    </source>
</evidence>
<dbReference type="InterPro" id="IPR011652">
    <property type="entry name" value="MORN_2"/>
</dbReference>
<protein>
    <recommendedName>
        <fullName evidence="4">Antitoxin component YwqK of YwqJK toxin-antitoxin module</fullName>
    </recommendedName>
</protein>